<reference evidence="2 3" key="2">
    <citation type="submission" date="2007-01" db="EMBL/GenBank/DDBJ databases">
        <title>Sequencing of the draft genome and assembly of Thermosinus carboxydivorans Nor1.</title>
        <authorList>
            <consortium name="US DOE Joint Genome Institute (JGI-PGF)"/>
            <person name="Copeland A."/>
            <person name="Lucas S."/>
            <person name="Lapidus A."/>
            <person name="Barry K."/>
            <person name="Glavina del Rio T."/>
            <person name="Dalin E."/>
            <person name="Tice H."/>
            <person name="Bruce D."/>
            <person name="Pitluck S."/>
            <person name="Richardson P."/>
        </authorList>
    </citation>
    <scope>NUCLEOTIDE SEQUENCE [LARGE SCALE GENOMIC DNA]</scope>
    <source>
        <strain evidence="2 3">Nor1</strain>
    </source>
</reference>
<dbReference type="Proteomes" id="UP000005139">
    <property type="component" value="Unassembled WGS sequence"/>
</dbReference>
<accession>A1HR36</accession>
<dbReference type="OrthoDB" id="423960at2"/>
<reference evidence="2 3" key="1">
    <citation type="submission" date="2007-01" db="EMBL/GenBank/DDBJ databases">
        <title>Annotation of the draft genome assembly of Thermosinus carboxydivorans Nor1.</title>
        <authorList>
            <consortium name="US DOE Joint Genome Institute (JGI-ORNL)"/>
            <person name="Larimer F."/>
            <person name="Land M."/>
            <person name="Hauser L."/>
        </authorList>
    </citation>
    <scope>NUCLEOTIDE SEQUENCE [LARGE SCALE GENOMIC DNA]</scope>
    <source>
        <strain evidence="2 3">Nor1</strain>
    </source>
</reference>
<dbReference type="EMBL" id="AAWL01000009">
    <property type="protein sequence ID" value="EAX47539.1"/>
    <property type="molecule type" value="Genomic_DNA"/>
</dbReference>
<dbReference type="AlphaFoldDB" id="A1HR36"/>
<evidence type="ECO:0000256" key="1">
    <source>
        <dbReference type="SAM" id="MobiDB-lite"/>
    </source>
</evidence>
<name>A1HR36_9FIRM</name>
<sequence length="247" mass="27814">MSNIVEYNNAAISIIESVNLQQVQATMQKIAQFQALVQKTLKKDHDFGVIPGTGSKPTLLKPGAEKILMLMGLTSEYEVVEKVQDYDTGFFAFTVKCTILRQGLKITEGVGHANTREKRYTSGRQQDPYTLANTVLKMAKKRAQIDAVLTVASLSEIFTQDLEDMDFEQEKPRQEQPRPATQNGPATEAQLKKLYAMAKEMGVSDQAMKELLQQRYQVESSKQLTKQQASDLIEYLEQFRATQEQPA</sequence>
<dbReference type="InterPro" id="IPR009363">
    <property type="entry name" value="Phage_Mu_Gp16"/>
</dbReference>
<comment type="caution">
    <text evidence="2">The sequence shown here is derived from an EMBL/GenBank/DDBJ whole genome shotgun (WGS) entry which is preliminary data.</text>
</comment>
<dbReference type="Pfam" id="PF06252">
    <property type="entry name" value="GemA"/>
    <property type="match status" value="1"/>
</dbReference>
<gene>
    <name evidence="2" type="ORF">TcarDRAFT_1274</name>
</gene>
<evidence type="ECO:0000313" key="3">
    <source>
        <dbReference type="Proteomes" id="UP000005139"/>
    </source>
</evidence>
<proteinExistence type="predicted"/>
<feature type="region of interest" description="Disordered" evidence="1">
    <location>
        <begin position="167"/>
        <end position="187"/>
    </location>
</feature>
<keyword evidence="3" id="KW-1185">Reference proteome</keyword>
<organism evidence="2 3">
    <name type="scientific">Thermosinus carboxydivorans Nor1</name>
    <dbReference type="NCBI Taxonomy" id="401526"/>
    <lineage>
        <taxon>Bacteria</taxon>
        <taxon>Bacillati</taxon>
        <taxon>Bacillota</taxon>
        <taxon>Negativicutes</taxon>
        <taxon>Selenomonadales</taxon>
        <taxon>Sporomusaceae</taxon>
        <taxon>Thermosinus</taxon>
    </lineage>
</organism>
<evidence type="ECO:0008006" key="4">
    <source>
        <dbReference type="Google" id="ProtNLM"/>
    </source>
</evidence>
<protein>
    <recommendedName>
        <fullName evidence="4">ERF family protein</fullName>
    </recommendedName>
</protein>
<evidence type="ECO:0000313" key="2">
    <source>
        <dbReference type="EMBL" id="EAX47539.1"/>
    </source>
</evidence>
<dbReference type="eggNOG" id="ENOG502Z9J6">
    <property type="taxonomic scope" value="Bacteria"/>
</dbReference>
<dbReference type="RefSeq" id="WP_007289490.1">
    <property type="nucleotide sequence ID" value="NZ_AAWL01000009.1"/>
</dbReference>